<sequence>MIEFFGITKHLFNSVYWKKKGQSNYRKLTINKSTGKPRTIHAVSKRLRGIQRSALEKLQAEKKFQPS</sequence>
<name>A0A382Q340_9ZZZZ</name>
<gene>
    <name evidence="1" type="ORF">METZ01_LOCUS332858</name>
</gene>
<reference evidence="1" key="1">
    <citation type="submission" date="2018-05" db="EMBL/GenBank/DDBJ databases">
        <authorList>
            <person name="Lanie J.A."/>
            <person name="Ng W.-L."/>
            <person name="Kazmierczak K.M."/>
            <person name="Andrzejewski T.M."/>
            <person name="Davidsen T.M."/>
            <person name="Wayne K.J."/>
            <person name="Tettelin H."/>
            <person name="Glass J.I."/>
            <person name="Rusch D."/>
            <person name="Podicherti R."/>
            <person name="Tsui H.-C.T."/>
            <person name="Winkler M.E."/>
        </authorList>
    </citation>
    <scope>NUCLEOTIDE SEQUENCE</scope>
</reference>
<accession>A0A382Q340</accession>
<evidence type="ECO:0000313" key="1">
    <source>
        <dbReference type="EMBL" id="SVC80004.1"/>
    </source>
</evidence>
<dbReference type="AlphaFoldDB" id="A0A382Q340"/>
<organism evidence="1">
    <name type="scientific">marine metagenome</name>
    <dbReference type="NCBI Taxonomy" id="408172"/>
    <lineage>
        <taxon>unclassified sequences</taxon>
        <taxon>metagenomes</taxon>
        <taxon>ecological metagenomes</taxon>
    </lineage>
</organism>
<dbReference type="EMBL" id="UINC01111641">
    <property type="protein sequence ID" value="SVC80004.1"/>
    <property type="molecule type" value="Genomic_DNA"/>
</dbReference>
<protein>
    <submittedName>
        <fullName evidence="1">Uncharacterized protein</fullName>
    </submittedName>
</protein>
<proteinExistence type="predicted"/>
<feature type="non-terminal residue" evidence="1">
    <location>
        <position position="67"/>
    </location>
</feature>